<name>A0ACC2AU38_DIPCM</name>
<reference evidence="2" key="1">
    <citation type="journal article" date="2024" name="Proc. Natl. Acad. Sci. U.S.A.">
        <title>Extraordinary preservation of gene collinearity over three hundred million years revealed in homosporous lycophytes.</title>
        <authorList>
            <person name="Li C."/>
            <person name="Wickell D."/>
            <person name="Kuo L.Y."/>
            <person name="Chen X."/>
            <person name="Nie B."/>
            <person name="Liao X."/>
            <person name="Peng D."/>
            <person name="Ji J."/>
            <person name="Jenkins J."/>
            <person name="Williams M."/>
            <person name="Shu S."/>
            <person name="Plott C."/>
            <person name="Barry K."/>
            <person name="Rajasekar S."/>
            <person name="Grimwood J."/>
            <person name="Han X."/>
            <person name="Sun S."/>
            <person name="Hou Z."/>
            <person name="He W."/>
            <person name="Dai G."/>
            <person name="Sun C."/>
            <person name="Schmutz J."/>
            <person name="Leebens-Mack J.H."/>
            <person name="Li F.W."/>
            <person name="Wang L."/>
        </authorList>
    </citation>
    <scope>NUCLEOTIDE SEQUENCE [LARGE SCALE GENOMIC DNA]</scope>
    <source>
        <strain evidence="2">cv. PW_Plant_1</strain>
    </source>
</reference>
<protein>
    <submittedName>
        <fullName evidence="1">Uncharacterized protein</fullName>
    </submittedName>
</protein>
<comment type="caution">
    <text evidence="1">The sequence shown here is derived from an EMBL/GenBank/DDBJ whole genome shotgun (WGS) entry which is preliminary data.</text>
</comment>
<evidence type="ECO:0000313" key="1">
    <source>
        <dbReference type="EMBL" id="KAJ7521028.1"/>
    </source>
</evidence>
<keyword evidence="2" id="KW-1185">Reference proteome</keyword>
<sequence length="427" mass="47096">MAEPPWTERMKDPPSKFPALPSNLTSGGNLFELLQGRFDTTLPSSFSSSENSLSPYKLDINSTAVVEGTAVDNSDELTHLGLHPYWQQSTHGADELGSSIQGYNGSPTVQLPHGGSQSSYKHDTTAQLQALRDFMTYGNISQENFCNLQSAQQPSMDLNTNSKLHLQLGEGLSTASVSHLRSLLYDSSVAHSKDDFLAYRTLCQAELFGTERTPQRTQFQRENHILAERQRREEMNEKFTALRSMIPKSLKKDKASIVGDTINYIIELEKTLKDLQACKAGRQRGQKQIEKNHPFLDESATISKKLSRSADESFQKFSNVVREESGVTSSEHFKETAGKRPAVEVEVHILGEQAVIKVICGRSPGLVLRILTALEDCKAEVFQSNVTTLGDIVLHFLTVELHPGVSAGTEVLIASLEQAASCSSHCN</sequence>
<dbReference type="Proteomes" id="UP001162992">
    <property type="component" value="Chromosome 19"/>
</dbReference>
<evidence type="ECO:0000313" key="2">
    <source>
        <dbReference type="Proteomes" id="UP001162992"/>
    </source>
</evidence>
<gene>
    <name evidence="1" type="ORF">O6H91_19G034700</name>
</gene>
<dbReference type="EMBL" id="CM055110">
    <property type="protein sequence ID" value="KAJ7521028.1"/>
    <property type="molecule type" value="Genomic_DNA"/>
</dbReference>
<proteinExistence type="predicted"/>
<organism evidence="1 2">
    <name type="scientific">Diphasiastrum complanatum</name>
    <name type="common">Issler's clubmoss</name>
    <name type="synonym">Lycopodium complanatum</name>
    <dbReference type="NCBI Taxonomy" id="34168"/>
    <lineage>
        <taxon>Eukaryota</taxon>
        <taxon>Viridiplantae</taxon>
        <taxon>Streptophyta</taxon>
        <taxon>Embryophyta</taxon>
        <taxon>Tracheophyta</taxon>
        <taxon>Lycopodiopsida</taxon>
        <taxon>Lycopodiales</taxon>
        <taxon>Lycopodiaceae</taxon>
        <taxon>Lycopodioideae</taxon>
        <taxon>Diphasiastrum</taxon>
    </lineage>
</organism>
<accession>A0ACC2AU38</accession>